<accession>Q656G0</accession>
<proteinExistence type="predicted"/>
<reference evidence="2" key="1">
    <citation type="journal article" date="2002" name="Nature">
        <title>The genome sequence and structure of rice chromosome 1.</title>
        <authorList>
            <person name="Sasaki T."/>
            <person name="Matsumoto T."/>
            <person name="Yamamoto K."/>
            <person name="Sakata K."/>
            <person name="Baba T."/>
            <person name="Katayose Y."/>
            <person name="Wu J."/>
            <person name="Niimura Y."/>
            <person name="Cheng Z."/>
            <person name="Nagamura Y."/>
            <person name="Antonio B.A."/>
            <person name="Kanamori H."/>
            <person name="Hosokawa S."/>
            <person name="Masukawa M."/>
            <person name="Arikawa K."/>
            <person name="Chiden Y."/>
            <person name="Hayashi M."/>
            <person name="Okamoto M."/>
            <person name="Ando T."/>
            <person name="Aoki H."/>
            <person name="Arita K."/>
            <person name="Hamada M."/>
            <person name="Harada C."/>
            <person name="Hijishita S."/>
            <person name="Honda M."/>
            <person name="Ichikawa Y."/>
            <person name="Idonuma A."/>
            <person name="Iijima M."/>
            <person name="Ikeda M."/>
            <person name="Ikeno M."/>
            <person name="Itoh S."/>
            <person name="Itoh T."/>
            <person name="Itoh Y."/>
            <person name="Itoh Y."/>
            <person name="Iwabuchi A."/>
            <person name="Kamiya K."/>
            <person name="Karasawa W."/>
            <person name="Katagiri S."/>
            <person name="Kikuta A."/>
            <person name="Kobayashi N."/>
            <person name="Kono I."/>
            <person name="Machita K."/>
            <person name="Maehara T."/>
            <person name="Mizuno H."/>
            <person name="Mizubayashi T."/>
            <person name="Mukai Y."/>
            <person name="Nagasaki H."/>
            <person name="Nakashima M."/>
            <person name="Nakama Y."/>
            <person name="Nakamichi Y."/>
            <person name="Nakamura M."/>
            <person name="Namiki N."/>
            <person name="Negishi M."/>
            <person name="Ohta I."/>
            <person name="Ono N."/>
            <person name="Saji S."/>
            <person name="Sakai K."/>
            <person name="Shibata M."/>
            <person name="Shimokawa T."/>
            <person name="Shomura A."/>
            <person name="Song J."/>
            <person name="Takazaki Y."/>
            <person name="Terasawa K."/>
            <person name="Tsuji K."/>
            <person name="Waki K."/>
            <person name="Yamagata H."/>
            <person name="Yamane H."/>
            <person name="Yoshiki S."/>
            <person name="Yoshihara R."/>
            <person name="Yukawa K."/>
            <person name="Zhong H."/>
            <person name="Iwama H."/>
            <person name="Endo T."/>
            <person name="Ito H."/>
            <person name="Hahn J.H."/>
            <person name="Kim H.I."/>
            <person name="Eun M.Y."/>
            <person name="Yano M."/>
            <person name="Jiang J."/>
            <person name="Gojobori T."/>
        </authorList>
    </citation>
    <scope>NUCLEOTIDE SEQUENCE</scope>
</reference>
<evidence type="ECO:0000313" key="2">
    <source>
        <dbReference type="EMBL" id="BAD45313.1"/>
    </source>
</evidence>
<dbReference type="Proteomes" id="UP000000763">
    <property type="component" value="Chromosome 1"/>
</dbReference>
<gene>
    <name evidence="3" type="ORF">B1097D05.2</name>
    <name evidence="2" type="ORF">P0672C09.26</name>
</gene>
<sequence length="133" mass="14295">MGRDGGVRLHPLLHPPHVPPRRRPGLVGLLRRVVGVFLCCAGASRRGASHVGGAVREQVEKASAEHAAEMERLNLGAAALHAGGAPEVVPRPLPPSPASPRRLRRGRRLPPSNRGVKMETVFLIVLQRQTFLG</sequence>
<dbReference type="EMBL" id="AP003332">
    <property type="protein sequence ID" value="BAD53146.1"/>
    <property type="molecule type" value="Genomic_DNA"/>
</dbReference>
<dbReference type="EMBL" id="AP003546">
    <property type="protein sequence ID" value="BAD45313.1"/>
    <property type="molecule type" value="Genomic_DNA"/>
</dbReference>
<evidence type="ECO:0000313" key="4">
    <source>
        <dbReference type="Proteomes" id="UP000000763"/>
    </source>
</evidence>
<feature type="compositionally biased region" description="Pro residues" evidence="1">
    <location>
        <begin position="89"/>
        <end position="98"/>
    </location>
</feature>
<evidence type="ECO:0000256" key="1">
    <source>
        <dbReference type="SAM" id="MobiDB-lite"/>
    </source>
</evidence>
<protein>
    <submittedName>
        <fullName evidence="2">Uncharacterized protein</fullName>
    </submittedName>
</protein>
<reference evidence="4" key="3">
    <citation type="journal article" date="2008" name="Nucleic Acids Res.">
        <title>The rice annotation project database (RAP-DB): 2008 update.</title>
        <authorList>
            <consortium name="The rice annotation project (RAP)"/>
        </authorList>
    </citation>
    <scope>GENOME REANNOTATION</scope>
    <source>
        <strain evidence="4">cv. Nipponbare</strain>
    </source>
</reference>
<organism evidence="2">
    <name type="scientific">Oryza sativa subsp. japonica</name>
    <name type="common">Rice</name>
    <dbReference type="NCBI Taxonomy" id="39947"/>
    <lineage>
        <taxon>Eukaryota</taxon>
        <taxon>Viridiplantae</taxon>
        <taxon>Streptophyta</taxon>
        <taxon>Embryophyta</taxon>
        <taxon>Tracheophyta</taxon>
        <taxon>Spermatophyta</taxon>
        <taxon>Magnoliopsida</taxon>
        <taxon>Liliopsida</taxon>
        <taxon>Poales</taxon>
        <taxon>Poaceae</taxon>
        <taxon>BOP clade</taxon>
        <taxon>Oryzoideae</taxon>
        <taxon>Oryzeae</taxon>
        <taxon>Oryzinae</taxon>
        <taxon>Oryza</taxon>
        <taxon>Oryza sativa</taxon>
    </lineage>
</organism>
<evidence type="ECO:0000313" key="3">
    <source>
        <dbReference type="EMBL" id="BAD53146.1"/>
    </source>
</evidence>
<feature type="region of interest" description="Disordered" evidence="1">
    <location>
        <begin position="84"/>
        <end position="111"/>
    </location>
</feature>
<dbReference type="AlphaFoldDB" id="Q656G0"/>
<name>Q656G0_ORYSJ</name>
<reference evidence="4" key="2">
    <citation type="journal article" date="2005" name="Nature">
        <title>The map-based sequence of the rice genome.</title>
        <authorList>
            <consortium name="International rice genome sequencing project (IRGSP)"/>
            <person name="Matsumoto T."/>
            <person name="Wu J."/>
            <person name="Kanamori H."/>
            <person name="Katayose Y."/>
            <person name="Fujisawa M."/>
            <person name="Namiki N."/>
            <person name="Mizuno H."/>
            <person name="Yamamoto K."/>
            <person name="Antonio B.A."/>
            <person name="Baba T."/>
            <person name="Sakata K."/>
            <person name="Nagamura Y."/>
            <person name="Aoki H."/>
            <person name="Arikawa K."/>
            <person name="Arita K."/>
            <person name="Bito T."/>
            <person name="Chiden Y."/>
            <person name="Fujitsuka N."/>
            <person name="Fukunaka R."/>
            <person name="Hamada M."/>
            <person name="Harada C."/>
            <person name="Hayashi A."/>
            <person name="Hijishita S."/>
            <person name="Honda M."/>
            <person name="Hosokawa S."/>
            <person name="Ichikawa Y."/>
            <person name="Idonuma A."/>
            <person name="Iijima M."/>
            <person name="Ikeda M."/>
            <person name="Ikeno M."/>
            <person name="Ito K."/>
            <person name="Ito S."/>
            <person name="Ito T."/>
            <person name="Ito Y."/>
            <person name="Ito Y."/>
            <person name="Iwabuchi A."/>
            <person name="Kamiya K."/>
            <person name="Karasawa W."/>
            <person name="Kurita K."/>
            <person name="Katagiri S."/>
            <person name="Kikuta A."/>
            <person name="Kobayashi H."/>
            <person name="Kobayashi N."/>
            <person name="Machita K."/>
            <person name="Maehara T."/>
            <person name="Masukawa M."/>
            <person name="Mizubayashi T."/>
            <person name="Mukai Y."/>
            <person name="Nagasaki H."/>
            <person name="Nagata Y."/>
            <person name="Naito S."/>
            <person name="Nakashima M."/>
            <person name="Nakama Y."/>
            <person name="Nakamichi Y."/>
            <person name="Nakamura M."/>
            <person name="Meguro A."/>
            <person name="Negishi M."/>
            <person name="Ohta I."/>
            <person name="Ohta T."/>
            <person name="Okamoto M."/>
            <person name="Ono N."/>
            <person name="Saji S."/>
            <person name="Sakaguchi M."/>
            <person name="Sakai K."/>
            <person name="Shibata M."/>
            <person name="Shimokawa T."/>
            <person name="Song J."/>
            <person name="Takazaki Y."/>
            <person name="Terasawa K."/>
            <person name="Tsugane M."/>
            <person name="Tsuji K."/>
            <person name="Ueda S."/>
            <person name="Waki K."/>
            <person name="Yamagata H."/>
            <person name="Yamamoto M."/>
            <person name="Yamamoto S."/>
            <person name="Yamane H."/>
            <person name="Yoshiki S."/>
            <person name="Yoshihara R."/>
            <person name="Yukawa K."/>
            <person name="Zhong H."/>
            <person name="Yano M."/>
            <person name="Yuan Q."/>
            <person name="Ouyang S."/>
            <person name="Liu J."/>
            <person name="Jones K.M."/>
            <person name="Gansberger K."/>
            <person name="Moffat K."/>
            <person name="Hill J."/>
            <person name="Bera J."/>
            <person name="Fadrosh D."/>
            <person name="Jin S."/>
            <person name="Johri S."/>
            <person name="Kim M."/>
            <person name="Overton L."/>
            <person name="Reardon M."/>
            <person name="Tsitrin T."/>
            <person name="Vuong H."/>
            <person name="Weaver B."/>
            <person name="Ciecko A."/>
            <person name="Tallon L."/>
            <person name="Jackson J."/>
            <person name="Pai G."/>
            <person name="Aken S.V."/>
            <person name="Utterback T."/>
            <person name="Reidmuller S."/>
            <person name="Feldblyum T."/>
            <person name="Hsiao J."/>
            <person name="Zismann V."/>
            <person name="Iobst S."/>
            <person name="de Vazeille A.R."/>
            <person name="Buell C.R."/>
            <person name="Ying K."/>
            <person name="Li Y."/>
            <person name="Lu T."/>
            <person name="Huang Y."/>
            <person name="Zhao Q."/>
            <person name="Feng Q."/>
            <person name="Zhang L."/>
            <person name="Zhu J."/>
            <person name="Weng Q."/>
            <person name="Mu J."/>
            <person name="Lu Y."/>
            <person name="Fan D."/>
            <person name="Liu Y."/>
            <person name="Guan J."/>
            <person name="Zhang Y."/>
            <person name="Yu S."/>
            <person name="Liu X."/>
            <person name="Zhang Y."/>
            <person name="Hong G."/>
            <person name="Han B."/>
            <person name="Choisne N."/>
            <person name="Demange N."/>
            <person name="Orjeda G."/>
            <person name="Samain S."/>
            <person name="Cattolico L."/>
            <person name="Pelletier E."/>
            <person name="Couloux A."/>
            <person name="Segurens B."/>
            <person name="Wincker P."/>
            <person name="D'Hont A."/>
            <person name="Scarpelli C."/>
            <person name="Weissenbach J."/>
            <person name="Salanoubat M."/>
            <person name="Quetier F."/>
            <person name="Yu Y."/>
            <person name="Kim H.R."/>
            <person name="Rambo T."/>
            <person name="Currie J."/>
            <person name="Collura K."/>
            <person name="Luo M."/>
            <person name="Yang T."/>
            <person name="Ammiraju J.S.S."/>
            <person name="Engler F."/>
            <person name="Soderlund C."/>
            <person name="Wing R.A."/>
            <person name="Palmer L.E."/>
            <person name="de la Bastide M."/>
            <person name="Spiegel L."/>
            <person name="Nascimento L."/>
            <person name="Zutavern T."/>
            <person name="O'Shaughnessy A."/>
            <person name="Dike S."/>
            <person name="Dedhia N."/>
            <person name="Preston R."/>
            <person name="Balija V."/>
            <person name="McCombie W.R."/>
            <person name="Chow T."/>
            <person name="Chen H."/>
            <person name="Chung M."/>
            <person name="Chen C."/>
            <person name="Shaw J."/>
            <person name="Wu H."/>
            <person name="Hsiao K."/>
            <person name="Chao Y."/>
            <person name="Chu M."/>
            <person name="Cheng C."/>
            <person name="Hour A."/>
            <person name="Lee P."/>
            <person name="Lin S."/>
            <person name="Lin Y."/>
            <person name="Liou J."/>
            <person name="Liu S."/>
            <person name="Hsing Y."/>
            <person name="Raghuvanshi S."/>
            <person name="Mohanty A."/>
            <person name="Bharti A.K."/>
            <person name="Gaur A."/>
            <person name="Gupta V."/>
            <person name="Kumar D."/>
            <person name="Ravi V."/>
            <person name="Vij S."/>
            <person name="Kapur A."/>
            <person name="Khurana P."/>
            <person name="Khurana P."/>
            <person name="Khurana J.P."/>
            <person name="Tyagi A.K."/>
            <person name="Gaikwad K."/>
            <person name="Singh A."/>
            <person name="Dalal V."/>
            <person name="Srivastava S."/>
            <person name="Dixit A."/>
            <person name="Pal A.K."/>
            <person name="Ghazi I.A."/>
            <person name="Yadav M."/>
            <person name="Pandit A."/>
            <person name="Bhargava A."/>
            <person name="Sureshbabu K."/>
            <person name="Batra K."/>
            <person name="Sharma T.R."/>
            <person name="Mohapatra T."/>
            <person name="Singh N.K."/>
            <person name="Messing J."/>
            <person name="Nelson A.B."/>
            <person name="Fuks G."/>
            <person name="Kavchok S."/>
            <person name="Keizer G."/>
            <person name="Linton E."/>
            <person name="Llaca V."/>
            <person name="Song R."/>
            <person name="Tanyolac B."/>
            <person name="Young S."/>
            <person name="Ho-Il K."/>
            <person name="Hahn J.H."/>
            <person name="Sangsakoo G."/>
            <person name="Vanavichit A."/>
            <person name="de Mattos Luiz.A.T."/>
            <person name="Zimmer P.D."/>
            <person name="Malone G."/>
            <person name="Dellagostin O."/>
            <person name="de Oliveira A.C."/>
            <person name="Bevan M."/>
            <person name="Bancroft I."/>
            <person name="Minx P."/>
            <person name="Cordum H."/>
            <person name="Wilson R."/>
            <person name="Cheng Z."/>
            <person name="Jin W."/>
            <person name="Jiang J."/>
            <person name="Leong S.A."/>
            <person name="Iwama H."/>
            <person name="Gojobori T."/>
            <person name="Itoh T."/>
            <person name="Niimura Y."/>
            <person name="Fujii Y."/>
            <person name="Habara T."/>
            <person name="Sakai H."/>
            <person name="Sato Y."/>
            <person name="Wilson G."/>
            <person name="Kumar K."/>
            <person name="McCouch S."/>
            <person name="Juretic N."/>
            <person name="Hoen D."/>
            <person name="Wright S."/>
            <person name="Bruskiewich R."/>
            <person name="Bureau T."/>
            <person name="Miyao A."/>
            <person name="Hirochika H."/>
            <person name="Nishikawa T."/>
            <person name="Kadowaki K."/>
            <person name="Sugiura M."/>
            <person name="Burr B."/>
            <person name="Sasaki T."/>
        </authorList>
    </citation>
    <scope>NUCLEOTIDE SEQUENCE [LARGE SCALE GENOMIC DNA]</scope>
    <source>
        <strain evidence="4">cv. Nipponbare</strain>
    </source>
</reference>
<dbReference type="Proteomes" id="UP000817658">
    <property type="component" value="Chromosome 1"/>
</dbReference>